<feature type="domain" description="DUF7587" evidence="3">
    <location>
        <begin position="48"/>
        <end position="199"/>
    </location>
</feature>
<sequence>MSQTVGLEFFHLFASATTIMSRDPRRLDEYLPQYGFGMEVEFKKLVERNPFLFRVHSPKSPSNSDTLFPALKFDQRYTLHTGHPTPSPPPPTYTDVVRHMDWTTRYSSPYISASFSLMWAVWEAVRRYHFGVKHDIEIAVIDATALPADPVTVVEVLRSTPSAEQHENHWKWYHFAQESQLVLVYAGIPQTAVLTSIPLLRIIEKLPSYCLRPSLVEPPQNQLDRLSPSFLLQKPSFRNFCVAQSASFLCAPADVRFRDSTSAAVRLALAFLGVWFHWMLQLHAPRDNDPNIFTDAAVTKLTELARIIALWPAAWETDKMWDSVVHEITFLVAEEVKTHRRISGPETSSQPSAPVPGSPGLQNSDVKGDSPCSDDSMPLWLDPRNFLPTPPPTPPPTLSPHHPASTNADCALRAPNSALSPHDENVVDVDVRTAPESSHVPAAGSAAADASLVPVEFSSAGDEATKNPNENAKKTVVQSKGRRPAHSQLHSVTDTASCLLTGFFFGALIVLVLSTRRPAVLYVS</sequence>
<protein>
    <recommendedName>
        <fullName evidence="3">DUF7587 domain-containing protein</fullName>
    </recommendedName>
</protein>
<keyword evidence="2" id="KW-1133">Transmembrane helix</keyword>
<accession>A0A8H7DK94</accession>
<comment type="caution">
    <text evidence="4">The sequence shown here is derived from an EMBL/GenBank/DDBJ whole genome shotgun (WGS) entry which is preliminary data.</text>
</comment>
<evidence type="ECO:0000313" key="5">
    <source>
        <dbReference type="Proteomes" id="UP000623467"/>
    </source>
</evidence>
<dbReference type="AlphaFoldDB" id="A0A8H7DK94"/>
<dbReference type="Proteomes" id="UP000623467">
    <property type="component" value="Unassembled WGS sequence"/>
</dbReference>
<feature type="compositionally biased region" description="Pro residues" evidence="1">
    <location>
        <begin position="388"/>
        <end position="398"/>
    </location>
</feature>
<organism evidence="4 5">
    <name type="scientific">Mycena sanguinolenta</name>
    <dbReference type="NCBI Taxonomy" id="230812"/>
    <lineage>
        <taxon>Eukaryota</taxon>
        <taxon>Fungi</taxon>
        <taxon>Dikarya</taxon>
        <taxon>Basidiomycota</taxon>
        <taxon>Agaricomycotina</taxon>
        <taxon>Agaricomycetes</taxon>
        <taxon>Agaricomycetidae</taxon>
        <taxon>Agaricales</taxon>
        <taxon>Marasmiineae</taxon>
        <taxon>Mycenaceae</taxon>
        <taxon>Mycena</taxon>
    </lineage>
</organism>
<evidence type="ECO:0000256" key="2">
    <source>
        <dbReference type="SAM" id="Phobius"/>
    </source>
</evidence>
<proteinExistence type="predicted"/>
<dbReference type="Pfam" id="PF24494">
    <property type="entry name" value="DUF7587"/>
    <property type="match status" value="1"/>
</dbReference>
<evidence type="ECO:0000259" key="3">
    <source>
        <dbReference type="Pfam" id="PF24494"/>
    </source>
</evidence>
<dbReference type="InterPro" id="IPR056009">
    <property type="entry name" value="DUF7587"/>
</dbReference>
<evidence type="ECO:0000313" key="4">
    <source>
        <dbReference type="EMBL" id="KAF7375403.1"/>
    </source>
</evidence>
<evidence type="ECO:0000256" key="1">
    <source>
        <dbReference type="SAM" id="MobiDB-lite"/>
    </source>
</evidence>
<feature type="region of interest" description="Disordered" evidence="1">
    <location>
        <begin position="341"/>
        <end position="409"/>
    </location>
</feature>
<keyword evidence="2" id="KW-0812">Transmembrane</keyword>
<dbReference type="OrthoDB" id="3359845at2759"/>
<gene>
    <name evidence="4" type="ORF">MSAN_00427900</name>
</gene>
<feature type="region of interest" description="Disordered" evidence="1">
    <location>
        <begin position="460"/>
        <end position="488"/>
    </location>
</feature>
<keyword evidence="2" id="KW-0472">Membrane</keyword>
<name>A0A8H7DK94_9AGAR</name>
<keyword evidence="5" id="KW-1185">Reference proteome</keyword>
<reference evidence="4" key="1">
    <citation type="submission" date="2020-05" db="EMBL/GenBank/DDBJ databases">
        <title>Mycena genomes resolve the evolution of fungal bioluminescence.</title>
        <authorList>
            <person name="Tsai I.J."/>
        </authorList>
    </citation>
    <scope>NUCLEOTIDE SEQUENCE</scope>
    <source>
        <strain evidence="4">160909Yilan</strain>
    </source>
</reference>
<feature type="transmembrane region" description="Helical" evidence="2">
    <location>
        <begin position="492"/>
        <end position="514"/>
    </location>
</feature>
<dbReference type="EMBL" id="JACAZH010000002">
    <property type="protein sequence ID" value="KAF7375403.1"/>
    <property type="molecule type" value="Genomic_DNA"/>
</dbReference>